<accession>A0A212LBA7</accession>
<protein>
    <submittedName>
        <fullName evidence="1">Uncharacterized protein</fullName>
    </submittedName>
</protein>
<gene>
    <name evidence="1" type="ORF">KL86DES1_22195</name>
</gene>
<organism evidence="1">
    <name type="scientific">uncultured Desulfovibrio sp</name>
    <dbReference type="NCBI Taxonomy" id="167968"/>
    <lineage>
        <taxon>Bacteria</taxon>
        <taxon>Pseudomonadati</taxon>
        <taxon>Thermodesulfobacteriota</taxon>
        <taxon>Desulfovibrionia</taxon>
        <taxon>Desulfovibrionales</taxon>
        <taxon>Desulfovibrionaceae</taxon>
        <taxon>Desulfovibrio</taxon>
        <taxon>environmental samples</taxon>
    </lineage>
</organism>
<dbReference type="AlphaFoldDB" id="A0A212LBA7"/>
<reference evidence="1" key="1">
    <citation type="submission" date="2016-08" db="EMBL/GenBank/DDBJ databases">
        <authorList>
            <person name="Seilhamer J.J."/>
        </authorList>
    </citation>
    <scope>NUCLEOTIDE SEQUENCE</scope>
    <source>
        <strain evidence="1">86-1</strain>
    </source>
</reference>
<name>A0A212LBA7_9BACT</name>
<proteinExistence type="predicted"/>
<evidence type="ECO:0000313" key="1">
    <source>
        <dbReference type="EMBL" id="SCM74851.1"/>
    </source>
</evidence>
<dbReference type="EMBL" id="FMJC01000002">
    <property type="protein sequence ID" value="SCM74851.1"/>
    <property type="molecule type" value="Genomic_DNA"/>
</dbReference>
<sequence length="221" mass="24860">MRQGMVEIFTIQQELLTFFLANLLRLDQFSPISAKPDKNRSSIHGNLELAKAGIFILPRGSFLKIICSGRCYDPAPAELVGQIEFIVLQWAAIIQPDKVRRLRYRLMVHPQHGESFSPGVRAGCGFLLTQRVTDAIIHRIPEVHIVAHEQGAWVTGSKRQQDCFAVSKHCFHALYRNGVASKKQPQYKQDIDFTHGPPPLWMILSARPAKPGQAAAKQARM</sequence>